<dbReference type="InterPro" id="IPR012910">
    <property type="entry name" value="Plug_dom"/>
</dbReference>
<evidence type="ECO:0000256" key="19">
    <source>
        <dbReference type="PROSITE-ProRule" id="PRU01360"/>
    </source>
</evidence>
<protein>
    <recommendedName>
        <fullName evidence="18">Metal-pseudopaline receptor CntO</fullName>
    </recommendedName>
</protein>
<comment type="similarity">
    <text evidence="2 19 20">Belongs to the TonB-dependent receptor family.</text>
</comment>
<dbReference type="GO" id="GO:0006829">
    <property type="term" value="P:zinc ion transport"/>
    <property type="evidence" value="ECO:0007669"/>
    <property type="project" value="UniProtKB-KW"/>
</dbReference>
<feature type="signal peptide" evidence="21">
    <location>
        <begin position="1"/>
        <end position="25"/>
    </location>
</feature>
<keyword evidence="12 20" id="KW-0798">TonB box</keyword>
<evidence type="ECO:0000256" key="20">
    <source>
        <dbReference type="RuleBase" id="RU003357"/>
    </source>
</evidence>
<evidence type="ECO:0000256" key="7">
    <source>
        <dbReference type="ARBA" id="ARBA00022692"/>
    </source>
</evidence>
<comment type="function">
    <text evidence="17">Transports the metallophore pseudopaline, which is involved in the acquisition of nickel and zinc, and thus enables bacterial growth inside the host, where metal access is limited. Is probably involved in the import of pseudopaline-metal complexes.</text>
</comment>
<evidence type="ECO:0000256" key="12">
    <source>
        <dbReference type="ARBA" id="ARBA00023077"/>
    </source>
</evidence>
<dbReference type="GO" id="GO:0015344">
    <property type="term" value="F:siderophore uptake transmembrane transporter activity"/>
    <property type="evidence" value="ECO:0007669"/>
    <property type="project" value="TreeGrafter"/>
</dbReference>
<sequence length="709" mass="78829">MSSSFLRRPLNLAVCAASVSLSWTAFDVYAQSDSLELAPQAITAEEIEERGDGPVEGYTAKRTRTGSKTDAAITEVPQSVSVITAQRMRDQGSLTVQDALRYVSGVRGEAYGQDSRGDSALVRGSTPATFQDGLQRTFGSFNTTRPEPFQLERIEVLKGPSSMLYGQSPVGGLLNMVTKRPQAERKGEIQLQYGNFNRRQLAVDTTGPLNEDGTLLYRLVALKRESQTQVDHVDDDRLLLAPSITWRPNDAFEWTVLTDYQKDESGTNSGFPPHEGTLFSAPFGHIPTHRFFSEPGFDEYDSKRKSVTSLMSYQPNDAWTLRQNLRWENSDVSYQTMYGAFPPTINPDGRTMNRVYSISKPEVTVWTADHQAETRFNHGRFEHSLLFGLDYQHVVTNDDRASGTATPIDLVDPVYGSFDGSGITLTAQPEQRIAQKGIYVQDQIKFDEHWLLTLGFRKDWARTAVDGSEAQKDTETTKRVALTYLFDSGIAPYISYSESFQPTIGLNAVTGESYKPLMGKQWELGVKYQPVGTDSLYTAAVFDVREENRQVPDPTDPTVSAQVGESRVRGLELEAQVAVTDAWDVIGNYTYLDTEVLKGTPGVDEGNRLPSVPQHMASLWNTYRFNVAGIPGFRVGAGVRYVGASYDDPIKTDSTTLYDAMAGYRYENWDFSVTGTNLADDSYYTTCLARGDCFTGNRRAVVGTVSYMF</sequence>
<reference evidence="24" key="2">
    <citation type="submission" date="2020-09" db="EMBL/GenBank/DDBJ databases">
        <authorList>
            <person name="Sun Q."/>
            <person name="Ohkuma M."/>
        </authorList>
    </citation>
    <scope>NUCLEOTIDE SEQUENCE</scope>
    <source>
        <strain evidence="24">JCM 30078</strain>
    </source>
</reference>
<evidence type="ECO:0000259" key="23">
    <source>
        <dbReference type="Pfam" id="PF07715"/>
    </source>
</evidence>
<dbReference type="Gene3D" id="2.40.170.20">
    <property type="entry name" value="TonB-dependent receptor, beta-barrel domain"/>
    <property type="match status" value="1"/>
</dbReference>
<dbReference type="InterPro" id="IPR000531">
    <property type="entry name" value="Beta-barrel_TonB"/>
</dbReference>
<organism evidence="24 25">
    <name type="scientific">Pseudomonas matsuisoli</name>
    <dbReference type="NCBI Taxonomy" id="1515666"/>
    <lineage>
        <taxon>Bacteria</taxon>
        <taxon>Pseudomonadati</taxon>
        <taxon>Pseudomonadota</taxon>
        <taxon>Gammaproteobacteria</taxon>
        <taxon>Pseudomonadales</taxon>
        <taxon>Pseudomonadaceae</taxon>
        <taxon>Pseudomonas</taxon>
    </lineage>
</organism>
<keyword evidence="5" id="KW-0410">Iron transport</keyword>
<keyword evidence="8 21" id="KW-0732">Signal</keyword>
<accession>A0A917PZ51</accession>
<dbReference type="AlphaFoldDB" id="A0A917PZ51"/>
<evidence type="ECO:0000256" key="9">
    <source>
        <dbReference type="ARBA" id="ARBA00022906"/>
    </source>
</evidence>
<proteinExistence type="inferred from homology"/>
<evidence type="ECO:0000256" key="2">
    <source>
        <dbReference type="ARBA" id="ARBA00009810"/>
    </source>
</evidence>
<comment type="subcellular location">
    <subcellularLocation>
        <location evidence="1 19">Cell outer membrane</location>
        <topology evidence="1 19">Multi-pass membrane protein</topology>
    </subcellularLocation>
</comment>
<dbReference type="CDD" id="cd01347">
    <property type="entry name" value="ligand_gated_channel"/>
    <property type="match status" value="1"/>
</dbReference>
<dbReference type="PROSITE" id="PS52016">
    <property type="entry name" value="TONB_DEPENDENT_REC_3"/>
    <property type="match status" value="1"/>
</dbReference>
<evidence type="ECO:0000256" key="14">
    <source>
        <dbReference type="ARBA" id="ARBA00023136"/>
    </source>
</evidence>
<dbReference type="NCBIfam" id="TIGR01783">
    <property type="entry name" value="TonB-siderophor"/>
    <property type="match status" value="1"/>
</dbReference>
<dbReference type="Gene3D" id="2.170.130.10">
    <property type="entry name" value="TonB-dependent receptor, plug domain"/>
    <property type="match status" value="1"/>
</dbReference>
<feature type="chain" id="PRO_5037066467" description="Metal-pseudopaline receptor CntO" evidence="21">
    <location>
        <begin position="26"/>
        <end position="709"/>
    </location>
</feature>
<evidence type="ECO:0000256" key="17">
    <source>
        <dbReference type="ARBA" id="ARBA00056786"/>
    </source>
</evidence>
<dbReference type="GO" id="GO:0009279">
    <property type="term" value="C:cell outer membrane"/>
    <property type="evidence" value="ECO:0007669"/>
    <property type="project" value="UniProtKB-SubCell"/>
</dbReference>
<keyword evidence="13" id="KW-0921">Nickel transport</keyword>
<keyword evidence="16 19" id="KW-0998">Cell outer membrane</keyword>
<evidence type="ECO:0000313" key="25">
    <source>
        <dbReference type="Proteomes" id="UP000635983"/>
    </source>
</evidence>
<dbReference type="Pfam" id="PF07715">
    <property type="entry name" value="Plug"/>
    <property type="match status" value="1"/>
</dbReference>
<keyword evidence="11" id="KW-0406">Ion transport</keyword>
<keyword evidence="4 19" id="KW-1134">Transmembrane beta strand</keyword>
<dbReference type="PANTHER" id="PTHR32552">
    <property type="entry name" value="FERRICHROME IRON RECEPTOR-RELATED"/>
    <property type="match status" value="1"/>
</dbReference>
<dbReference type="GO" id="GO:0038023">
    <property type="term" value="F:signaling receptor activity"/>
    <property type="evidence" value="ECO:0007669"/>
    <property type="project" value="InterPro"/>
</dbReference>
<evidence type="ECO:0000256" key="16">
    <source>
        <dbReference type="ARBA" id="ARBA00023237"/>
    </source>
</evidence>
<dbReference type="FunFam" id="2.40.170.20:FF:000005">
    <property type="entry name" value="TonB-dependent siderophore receptor"/>
    <property type="match status" value="1"/>
</dbReference>
<feature type="domain" description="TonB-dependent receptor-like beta-barrel" evidence="22">
    <location>
        <begin position="246"/>
        <end position="678"/>
    </location>
</feature>
<dbReference type="EMBL" id="BMPO01000006">
    <property type="protein sequence ID" value="GGK00602.1"/>
    <property type="molecule type" value="Genomic_DNA"/>
</dbReference>
<evidence type="ECO:0000256" key="1">
    <source>
        <dbReference type="ARBA" id="ARBA00004571"/>
    </source>
</evidence>
<evidence type="ECO:0000256" key="15">
    <source>
        <dbReference type="ARBA" id="ARBA00023170"/>
    </source>
</evidence>
<dbReference type="GO" id="GO:0015675">
    <property type="term" value="P:nickel cation transport"/>
    <property type="evidence" value="ECO:0007669"/>
    <property type="project" value="UniProtKB-KW"/>
</dbReference>
<dbReference type="Proteomes" id="UP000635983">
    <property type="component" value="Unassembled WGS sequence"/>
</dbReference>
<evidence type="ECO:0000256" key="18">
    <source>
        <dbReference type="ARBA" id="ARBA00072467"/>
    </source>
</evidence>
<dbReference type="InterPro" id="IPR037066">
    <property type="entry name" value="Plug_dom_sf"/>
</dbReference>
<dbReference type="Pfam" id="PF00593">
    <property type="entry name" value="TonB_dep_Rec_b-barrel"/>
    <property type="match status" value="1"/>
</dbReference>
<evidence type="ECO:0000256" key="6">
    <source>
        <dbReference type="ARBA" id="ARBA00022596"/>
    </source>
</evidence>
<evidence type="ECO:0000313" key="24">
    <source>
        <dbReference type="EMBL" id="GGK00602.1"/>
    </source>
</evidence>
<dbReference type="GO" id="GO:0015891">
    <property type="term" value="P:siderophore transport"/>
    <property type="evidence" value="ECO:0007669"/>
    <property type="project" value="InterPro"/>
</dbReference>
<evidence type="ECO:0000256" key="8">
    <source>
        <dbReference type="ARBA" id="ARBA00022729"/>
    </source>
</evidence>
<evidence type="ECO:0000256" key="21">
    <source>
        <dbReference type="SAM" id="SignalP"/>
    </source>
</evidence>
<evidence type="ECO:0000256" key="5">
    <source>
        <dbReference type="ARBA" id="ARBA00022496"/>
    </source>
</evidence>
<keyword evidence="9" id="KW-0862">Zinc</keyword>
<dbReference type="SUPFAM" id="SSF56935">
    <property type="entry name" value="Porins"/>
    <property type="match status" value="1"/>
</dbReference>
<keyword evidence="14 19" id="KW-0472">Membrane</keyword>
<dbReference type="PANTHER" id="PTHR32552:SF68">
    <property type="entry name" value="FERRICHROME OUTER MEMBRANE TRANSPORTER_PHAGE RECEPTOR"/>
    <property type="match status" value="1"/>
</dbReference>
<keyword evidence="3 19" id="KW-0813">Transport</keyword>
<reference evidence="24" key="1">
    <citation type="journal article" date="2014" name="Int. J. Syst. Evol. Microbiol.">
        <title>Complete genome sequence of Corynebacterium casei LMG S-19264T (=DSM 44701T), isolated from a smear-ripened cheese.</title>
        <authorList>
            <consortium name="US DOE Joint Genome Institute (JGI-PGF)"/>
            <person name="Walter F."/>
            <person name="Albersmeier A."/>
            <person name="Kalinowski J."/>
            <person name="Ruckert C."/>
        </authorList>
    </citation>
    <scope>NUCLEOTIDE SEQUENCE</scope>
    <source>
        <strain evidence="24">JCM 30078</strain>
    </source>
</reference>
<evidence type="ECO:0000256" key="10">
    <source>
        <dbReference type="ARBA" id="ARBA00023004"/>
    </source>
</evidence>
<evidence type="ECO:0000256" key="13">
    <source>
        <dbReference type="ARBA" id="ARBA00023112"/>
    </source>
</evidence>
<gene>
    <name evidence="24" type="primary">bfrI</name>
    <name evidence="24" type="ORF">GCM10009304_28020</name>
</gene>
<keyword evidence="15 24" id="KW-0675">Receptor</keyword>
<name>A0A917PZ51_9PSED</name>
<evidence type="ECO:0000256" key="4">
    <source>
        <dbReference type="ARBA" id="ARBA00022452"/>
    </source>
</evidence>
<dbReference type="FunFam" id="2.170.130.10:FF:000001">
    <property type="entry name" value="Catecholate siderophore TonB-dependent receptor"/>
    <property type="match status" value="1"/>
</dbReference>
<evidence type="ECO:0000259" key="22">
    <source>
        <dbReference type="Pfam" id="PF00593"/>
    </source>
</evidence>
<keyword evidence="7 19" id="KW-0812">Transmembrane</keyword>
<keyword evidence="6" id="KW-0533">Nickel</keyword>
<dbReference type="InterPro" id="IPR010105">
    <property type="entry name" value="TonB_sidphr_rcpt"/>
</dbReference>
<keyword evidence="25" id="KW-1185">Reference proteome</keyword>
<keyword evidence="10" id="KW-0408">Iron</keyword>
<comment type="caution">
    <text evidence="24">The sequence shown here is derived from an EMBL/GenBank/DDBJ whole genome shotgun (WGS) entry which is preliminary data.</text>
</comment>
<evidence type="ECO:0000256" key="11">
    <source>
        <dbReference type="ARBA" id="ARBA00023065"/>
    </source>
</evidence>
<keyword evidence="9" id="KW-0864">Zinc transport</keyword>
<evidence type="ECO:0000256" key="3">
    <source>
        <dbReference type="ARBA" id="ARBA00022448"/>
    </source>
</evidence>
<dbReference type="RefSeq" id="WP_188983869.1">
    <property type="nucleotide sequence ID" value="NZ_BMPO01000006.1"/>
</dbReference>
<feature type="domain" description="TonB-dependent receptor plug" evidence="23">
    <location>
        <begin position="74"/>
        <end position="172"/>
    </location>
</feature>
<dbReference type="InterPro" id="IPR036942">
    <property type="entry name" value="Beta-barrel_TonB_sf"/>
</dbReference>
<dbReference type="InterPro" id="IPR039426">
    <property type="entry name" value="TonB-dep_rcpt-like"/>
</dbReference>